<gene>
    <name evidence="3" type="primary">LOC127751236</name>
</gene>
<name>A0A9C6XTH9_FRAOC</name>
<keyword evidence="2" id="KW-1185">Reference proteome</keyword>
<evidence type="ECO:0000313" key="3">
    <source>
        <dbReference type="RefSeq" id="XP_052130362.1"/>
    </source>
</evidence>
<organism evidence="2 3">
    <name type="scientific">Frankliniella occidentalis</name>
    <name type="common">Western flower thrips</name>
    <name type="synonym">Euthrips occidentalis</name>
    <dbReference type="NCBI Taxonomy" id="133901"/>
    <lineage>
        <taxon>Eukaryota</taxon>
        <taxon>Metazoa</taxon>
        <taxon>Ecdysozoa</taxon>
        <taxon>Arthropoda</taxon>
        <taxon>Hexapoda</taxon>
        <taxon>Insecta</taxon>
        <taxon>Pterygota</taxon>
        <taxon>Neoptera</taxon>
        <taxon>Paraneoptera</taxon>
        <taxon>Thysanoptera</taxon>
        <taxon>Terebrantia</taxon>
        <taxon>Thripoidea</taxon>
        <taxon>Thripidae</taxon>
        <taxon>Frankliniella</taxon>
    </lineage>
</organism>
<sequence>MPHPLSLPSLWEEDEARDGFVDEVAVKVGPFDPPAPAKDVSRPLAQDATRCNGRVSVFKRLGVKGEGQREDVVGAAEAGPAMGLAQHEGEVAVGAETAEAGAAMVLVPKVAGGAEAAEAAEAGPSMGRHRIAHQPKRIPALKRLGEKKTVVGKDFDPRDAAQAMAPYTYTPRPEAPALQHVVHPQDQPRAEAPAHEAHRQEAHRQEAHRQQVIQAHPYGRPKLTTKQVKEALKRRHVKK</sequence>
<dbReference type="KEGG" id="foc:127751236"/>
<accession>A0A9C6XTH9</accession>
<protein>
    <submittedName>
        <fullName evidence="3">Uncharacterized protein LOC127751236</fullName>
    </submittedName>
</protein>
<dbReference type="Proteomes" id="UP000504606">
    <property type="component" value="Unplaced"/>
</dbReference>
<dbReference type="RefSeq" id="XP_052130362.1">
    <property type="nucleotide sequence ID" value="XM_052274402.1"/>
</dbReference>
<feature type="compositionally biased region" description="Basic and acidic residues" evidence="1">
    <location>
        <begin position="186"/>
        <end position="209"/>
    </location>
</feature>
<evidence type="ECO:0000256" key="1">
    <source>
        <dbReference type="SAM" id="MobiDB-lite"/>
    </source>
</evidence>
<feature type="region of interest" description="Disordered" evidence="1">
    <location>
        <begin position="186"/>
        <end position="239"/>
    </location>
</feature>
<reference evidence="3" key="1">
    <citation type="submission" date="2025-08" db="UniProtKB">
        <authorList>
            <consortium name="RefSeq"/>
        </authorList>
    </citation>
    <scope>IDENTIFICATION</scope>
    <source>
        <tissue evidence="3">Whole organism</tissue>
    </source>
</reference>
<proteinExistence type="predicted"/>
<evidence type="ECO:0000313" key="2">
    <source>
        <dbReference type="Proteomes" id="UP000504606"/>
    </source>
</evidence>
<dbReference type="AlphaFoldDB" id="A0A9C6XTH9"/>
<dbReference type="GeneID" id="127751236"/>